<protein>
    <submittedName>
        <fullName evidence="1">Uncharacterized protein</fullName>
    </submittedName>
</protein>
<dbReference type="Proteomes" id="UP000192578">
    <property type="component" value="Unassembled WGS sequence"/>
</dbReference>
<evidence type="ECO:0000313" key="2">
    <source>
        <dbReference type="Proteomes" id="UP000192578"/>
    </source>
</evidence>
<reference evidence="2" key="1">
    <citation type="submission" date="2017-01" db="EMBL/GenBank/DDBJ databases">
        <title>Comparative genomics of anhydrobiosis in the tardigrade Hypsibius dujardini.</title>
        <authorList>
            <person name="Yoshida Y."/>
            <person name="Koutsovoulos G."/>
            <person name="Laetsch D."/>
            <person name="Stevens L."/>
            <person name="Kumar S."/>
            <person name="Horikawa D."/>
            <person name="Ishino K."/>
            <person name="Komine S."/>
            <person name="Tomita M."/>
            <person name="Blaxter M."/>
            <person name="Arakawa K."/>
        </authorList>
    </citation>
    <scope>NUCLEOTIDE SEQUENCE [LARGE SCALE GENOMIC DNA]</scope>
    <source>
        <strain evidence="2">Z151</strain>
    </source>
</reference>
<accession>A0A1W0XFA3</accession>
<gene>
    <name evidence="1" type="ORF">BV898_00278</name>
</gene>
<sequence>MAGSQPSLQEAWSKTLRQVFQQRQSSFNTLFHNLDNNSDLRAIAEAVQRVTNMLSTAHKLLNGFPYPLFSQLVKDTTAFITKLVHFDLELREQFNEILFALADEELLVTKLMEIAARLASTKIVSVSTEAWLEGKRGEFALLVEGLQACWFGRHVQSRSEFAVNRTTKYVLCLAFNMNALRDPFIHFASPTDCGEIDVSTCYWFY</sequence>
<proteinExistence type="predicted"/>
<evidence type="ECO:0000313" key="1">
    <source>
        <dbReference type="EMBL" id="OQV26156.1"/>
    </source>
</evidence>
<comment type="caution">
    <text evidence="1">The sequence shown here is derived from an EMBL/GenBank/DDBJ whole genome shotgun (WGS) entry which is preliminary data.</text>
</comment>
<organism evidence="1 2">
    <name type="scientific">Hypsibius exemplaris</name>
    <name type="common">Freshwater tardigrade</name>
    <dbReference type="NCBI Taxonomy" id="2072580"/>
    <lineage>
        <taxon>Eukaryota</taxon>
        <taxon>Metazoa</taxon>
        <taxon>Ecdysozoa</taxon>
        <taxon>Tardigrada</taxon>
        <taxon>Eutardigrada</taxon>
        <taxon>Parachela</taxon>
        <taxon>Hypsibioidea</taxon>
        <taxon>Hypsibiidae</taxon>
        <taxon>Hypsibius</taxon>
    </lineage>
</organism>
<dbReference type="AlphaFoldDB" id="A0A1W0XFA3"/>
<dbReference type="EMBL" id="MTYJ01000001">
    <property type="protein sequence ID" value="OQV26156.1"/>
    <property type="molecule type" value="Genomic_DNA"/>
</dbReference>
<name>A0A1W0XFA3_HYPEX</name>
<keyword evidence="2" id="KW-1185">Reference proteome</keyword>